<feature type="domain" description="STAS" evidence="1">
    <location>
        <begin position="11"/>
        <end position="100"/>
    </location>
</feature>
<evidence type="ECO:0000259" key="1">
    <source>
        <dbReference type="PROSITE" id="PS50801"/>
    </source>
</evidence>
<dbReference type="SUPFAM" id="SSF52091">
    <property type="entry name" value="SpoIIaa-like"/>
    <property type="match status" value="1"/>
</dbReference>
<dbReference type="InterPro" id="IPR036513">
    <property type="entry name" value="STAS_dom_sf"/>
</dbReference>
<dbReference type="InterPro" id="IPR002645">
    <property type="entry name" value="STAS_dom"/>
</dbReference>
<dbReference type="PANTHER" id="PTHR33495:SF2">
    <property type="entry name" value="ANTI-SIGMA FACTOR ANTAGONIST TM_1081-RELATED"/>
    <property type="match status" value="1"/>
</dbReference>
<name>A0A6J4SP84_9ACTN</name>
<organism evidence="2">
    <name type="scientific">uncultured Solirubrobacteraceae bacterium</name>
    <dbReference type="NCBI Taxonomy" id="1162706"/>
    <lineage>
        <taxon>Bacteria</taxon>
        <taxon>Bacillati</taxon>
        <taxon>Actinomycetota</taxon>
        <taxon>Thermoleophilia</taxon>
        <taxon>Solirubrobacterales</taxon>
        <taxon>Solirubrobacteraceae</taxon>
        <taxon>environmental samples</taxon>
    </lineage>
</organism>
<dbReference type="AlphaFoldDB" id="A0A6J4SP84"/>
<accession>A0A6J4SP84</accession>
<sequence>MRAERSGDARIVLVVIGELDIATSGAFVAAVQERLGEAPLLLDLRELSFIDSSGVHALDGIIAQADREGAPLTIHPELHEHVRQVLDMTGMMPLLPLDPA</sequence>
<dbReference type="Gene3D" id="3.30.750.24">
    <property type="entry name" value="STAS domain"/>
    <property type="match status" value="1"/>
</dbReference>
<dbReference type="GO" id="GO:0043856">
    <property type="term" value="F:anti-sigma factor antagonist activity"/>
    <property type="evidence" value="ECO:0007669"/>
    <property type="project" value="TreeGrafter"/>
</dbReference>
<dbReference type="PANTHER" id="PTHR33495">
    <property type="entry name" value="ANTI-SIGMA FACTOR ANTAGONIST TM_1081-RELATED-RELATED"/>
    <property type="match status" value="1"/>
</dbReference>
<dbReference type="CDD" id="cd07043">
    <property type="entry name" value="STAS_anti-anti-sigma_factors"/>
    <property type="match status" value="1"/>
</dbReference>
<gene>
    <name evidence="2" type="ORF">AVDCRST_MAG30-1870</name>
</gene>
<dbReference type="PROSITE" id="PS50801">
    <property type="entry name" value="STAS"/>
    <property type="match status" value="1"/>
</dbReference>
<protein>
    <recommendedName>
        <fullName evidence="1">STAS domain-containing protein</fullName>
    </recommendedName>
</protein>
<dbReference type="EMBL" id="CADCVS010000249">
    <property type="protein sequence ID" value="CAA9500299.1"/>
    <property type="molecule type" value="Genomic_DNA"/>
</dbReference>
<reference evidence="2" key="1">
    <citation type="submission" date="2020-02" db="EMBL/GenBank/DDBJ databases">
        <authorList>
            <person name="Meier V. D."/>
        </authorList>
    </citation>
    <scope>NUCLEOTIDE SEQUENCE</scope>
    <source>
        <strain evidence="2">AVDCRST_MAG30</strain>
    </source>
</reference>
<evidence type="ECO:0000313" key="2">
    <source>
        <dbReference type="EMBL" id="CAA9500299.1"/>
    </source>
</evidence>
<dbReference type="Pfam" id="PF01740">
    <property type="entry name" value="STAS"/>
    <property type="match status" value="1"/>
</dbReference>
<proteinExistence type="predicted"/>